<protein>
    <submittedName>
        <fullName evidence="9">EamA family transporter</fullName>
    </submittedName>
</protein>
<evidence type="ECO:0000256" key="4">
    <source>
        <dbReference type="ARBA" id="ARBA00022989"/>
    </source>
</evidence>
<dbReference type="Proteomes" id="UP000220914">
    <property type="component" value="Unassembled WGS sequence"/>
</dbReference>
<dbReference type="PANTHER" id="PTHR32322">
    <property type="entry name" value="INNER MEMBRANE TRANSPORTER"/>
    <property type="match status" value="1"/>
</dbReference>
<feature type="transmembrane region" description="Helical" evidence="7">
    <location>
        <begin position="146"/>
        <end position="164"/>
    </location>
</feature>
<organism evidence="9 10">
    <name type="scientific">Mycolicibacterium agri</name>
    <name type="common">Mycobacterium agri</name>
    <dbReference type="NCBI Taxonomy" id="36811"/>
    <lineage>
        <taxon>Bacteria</taxon>
        <taxon>Bacillati</taxon>
        <taxon>Actinomycetota</taxon>
        <taxon>Actinomycetes</taxon>
        <taxon>Mycobacteriales</taxon>
        <taxon>Mycobacteriaceae</taxon>
        <taxon>Mycolicibacterium</taxon>
    </lineage>
</organism>
<proteinExistence type="inferred from homology"/>
<reference evidence="9 10" key="1">
    <citation type="submission" date="2017-10" db="EMBL/GenBank/DDBJ databases">
        <title>The new phylogeny of genus Mycobacterium.</title>
        <authorList>
            <person name="Tortoli E."/>
            <person name="Trovato A."/>
            <person name="Cirillo D.M."/>
        </authorList>
    </citation>
    <scope>NUCLEOTIDE SEQUENCE [LARGE SCALE GENOMIC DNA]</scope>
    <source>
        <strain evidence="9 10">CCUG37673</strain>
    </source>
</reference>
<feature type="domain" description="EamA" evidence="8">
    <location>
        <begin position="148"/>
        <end position="278"/>
    </location>
</feature>
<accession>A0A2A7MS59</accession>
<feature type="transmembrane region" description="Helical" evidence="7">
    <location>
        <begin position="60"/>
        <end position="83"/>
    </location>
</feature>
<evidence type="ECO:0000256" key="7">
    <source>
        <dbReference type="SAM" id="Phobius"/>
    </source>
</evidence>
<dbReference type="Pfam" id="PF00892">
    <property type="entry name" value="EamA"/>
    <property type="match status" value="2"/>
</dbReference>
<keyword evidence="10" id="KW-1185">Reference proteome</keyword>
<evidence type="ECO:0000313" key="10">
    <source>
        <dbReference type="Proteomes" id="UP000220914"/>
    </source>
</evidence>
<keyword evidence="5 7" id="KW-0472">Membrane</keyword>
<dbReference type="AlphaFoldDB" id="A0A2A7MS59"/>
<evidence type="ECO:0000256" key="3">
    <source>
        <dbReference type="ARBA" id="ARBA00022692"/>
    </source>
</evidence>
<feature type="transmembrane region" description="Helical" evidence="7">
    <location>
        <begin position="120"/>
        <end position="140"/>
    </location>
</feature>
<evidence type="ECO:0000256" key="1">
    <source>
        <dbReference type="ARBA" id="ARBA00004141"/>
    </source>
</evidence>
<feature type="transmembrane region" description="Helical" evidence="7">
    <location>
        <begin position="89"/>
        <end position="111"/>
    </location>
</feature>
<feature type="transmembrane region" description="Helical" evidence="7">
    <location>
        <begin position="176"/>
        <end position="200"/>
    </location>
</feature>
<feature type="domain" description="EamA" evidence="8">
    <location>
        <begin position="6"/>
        <end position="131"/>
    </location>
</feature>
<dbReference type="OrthoDB" id="4055477at2"/>
<evidence type="ECO:0000256" key="2">
    <source>
        <dbReference type="ARBA" id="ARBA00007362"/>
    </source>
</evidence>
<evidence type="ECO:0000313" key="9">
    <source>
        <dbReference type="EMBL" id="PEG34565.1"/>
    </source>
</evidence>
<evidence type="ECO:0000256" key="5">
    <source>
        <dbReference type="ARBA" id="ARBA00023136"/>
    </source>
</evidence>
<dbReference type="InterPro" id="IPR037185">
    <property type="entry name" value="EmrE-like"/>
</dbReference>
<feature type="region of interest" description="Disordered" evidence="6">
    <location>
        <begin position="286"/>
        <end position="308"/>
    </location>
</feature>
<dbReference type="EMBL" id="PDCP01000061">
    <property type="protein sequence ID" value="PEG34565.1"/>
    <property type="molecule type" value="Genomic_DNA"/>
</dbReference>
<comment type="caution">
    <text evidence="9">The sequence shown here is derived from an EMBL/GenBank/DDBJ whole genome shotgun (WGS) entry which is preliminary data.</text>
</comment>
<name>A0A2A7MS59_MYCAG</name>
<evidence type="ECO:0000256" key="6">
    <source>
        <dbReference type="SAM" id="MobiDB-lite"/>
    </source>
</evidence>
<feature type="transmembrane region" description="Helical" evidence="7">
    <location>
        <begin position="206"/>
        <end position="226"/>
    </location>
</feature>
<evidence type="ECO:0000259" key="8">
    <source>
        <dbReference type="Pfam" id="PF00892"/>
    </source>
</evidence>
<keyword evidence="4 7" id="KW-1133">Transmembrane helix</keyword>
<dbReference type="SUPFAM" id="SSF103481">
    <property type="entry name" value="Multidrug resistance efflux transporter EmrE"/>
    <property type="match status" value="2"/>
</dbReference>
<feature type="transmembrane region" description="Helical" evidence="7">
    <location>
        <begin position="233"/>
        <end position="256"/>
    </location>
</feature>
<dbReference type="GO" id="GO:0016020">
    <property type="term" value="C:membrane"/>
    <property type="evidence" value="ECO:0007669"/>
    <property type="project" value="UniProtKB-SubCell"/>
</dbReference>
<dbReference type="InterPro" id="IPR000620">
    <property type="entry name" value="EamA_dom"/>
</dbReference>
<gene>
    <name evidence="9" type="ORF">CQY20_25110</name>
</gene>
<feature type="transmembrane region" description="Helical" evidence="7">
    <location>
        <begin position="33"/>
        <end position="53"/>
    </location>
</feature>
<dbReference type="InterPro" id="IPR050638">
    <property type="entry name" value="AA-Vitamin_Transporters"/>
</dbReference>
<comment type="subcellular location">
    <subcellularLocation>
        <location evidence="1">Membrane</location>
        <topology evidence="1">Multi-pass membrane protein</topology>
    </subcellularLocation>
</comment>
<feature type="transmembrane region" description="Helical" evidence="7">
    <location>
        <begin position="262"/>
        <end position="279"/>
    </location>
</feature>
<keyword evidence="3 7" id="KW-0812">Transmembrane</keyword>
<dbReference type="PANTHER" id="PTHR32322:SF2">
    <property type="entry name" value="EAMA DOMAIN-CONTAINING PROTEIN"/>
    <property type="match status" value="1"/>
</dbReference>
<sequence>MPFRTAFALTFLYALGYPIGALAVSAMSPMAVLVFRFGLAGAILAAWAMLAKVRWPTGRVLIHVLISGLLAQGLLFTCLYFGLLHGAPAVLGAVIISMNPVLTAVLAAVFLGESLTPMRLGALALGVLAVLAACAGRLMMVGGVDGVVLLLVVSLLSVAAGGIYQQKFCRDVDFRATAALQNAACVLPVAVLAALMPLTVTDPWKAAGAVAAVVLLNATLCMTMYVRAVNDYGAAAVAMLFAVIPAVAGLLSWLMLGQRPDVGIAVGLAVGAVACWLNARSRRRAPLVSAPGPSPSIAGSTAERSAGT</sequence>
<feature type="compositionally biased region" description="Low complexity" evidence="6">
    <location>
        <begin position="289"/>
        <end position="300"/>
    </location>
</feature>
<comment type="similarity">
    <text evidence="2">Belongs to the EamA transporter family.</text>
</comment>